<dbReference type="GO" id="GO:0000156">
    <property type="term" value="F:phosphorelay response regulator activity"/>
    <property type="evidence" value="ECO:0007669"/>
    <property type="project" value="TreeGrafter"/>
</dbReference>
<dbReference type="GO" id="GO:0006355">
    <property type="term" value="P:regulation of DNA-templated transcription"/>
    <property type="evidence" value="ECO:0007669"/>
    <property type="project" value="InterPro"/>
</dbReference>
<dbReference type="InterPro" id="IPR039420">
    <property type="entry name" value="WalR-like"/>
</dbReference>
<dbReference type="Gene3D" id="1.10.10.10">
    <property type="entry name" value="Winged helix-like DNA-binding domain superfamily/Winged helix DNA-binding domain"/>
    <property type="match status" value="1"/>
</dbReference>
<feature type="modified residue" description="4-aspartylphosphate" evidence="2">
    <location>
        <position position="51"/>
    </location>
</feature>
<dbReference type="PANTHER" id="PTHR48111:SF36">
    <property type="entry name" value="TRANSCRIPTIONAL REGULATORY PROTEIN CUTR"/>
    <property type="match status" value="1"/>
</dbReference>
<evidence type="ECO:0000313" key="6">
    <source>
        <dbReference type="EMBL" id="KIQ36204.1"/>
    </source>
</evidence>
<name>A0A0D0MZE0_VARPD</name>
<dbReference type="Pfam" id="PF00072">
    <property type="entry name" value="Response_reg"/>
    <property type="match status" value="1"/>
</dbReference>
<evidence type="ECO:0000313" key="7">
    <source>
        <dbReference type="Proteomes" id="UP000032067"/>
    </source>
</evidence>
<dbReference type="SUPFAM" id="SSF52172">
    <property type="entry name" value="CheY-like"/>
    <property type="match status" value="1"/>
</dbReference>
<dbReference type="PROSITE" id="PS51755">
    <property type="entry name" value="OMPR_PHOB"/>
    <property type="match status" value="1"/>
</dbReference>
<gene>
    <name evidence="6" type="ORF">RT97_01945</name>
</gene>
<dbReference type="Gene3D" id="6.10.250.690">
    <property type="match status" value="1"/>
</dbReference>
<comment type="caution">
    <text evidence="6">The sequence shown here is derived from an EMBL/GenBank/DDBJ whole genome shotgun (WGS) entry which is preliminary data.</text>
</comment>
<dbReference type="Proteomes" id="UP000032067">
    <property type="component" value="Unassembled WGS sequence"/>
</dbReference>
<protein>
    <submittedName>
        <fullName evidence="6">Transcriptional regulator</fullName>
    </submittedName>
</protein>
<dbReference type="SMART" id="SM00862">
    <property type="entry name" value="Trans_reg_C"/>
    <property type="match status" value="1"/>
</dbReference>
<dbReference type="InterPro" id="IPR001789">
    <property type="entry name" value="Sig_transdc_resp-reg_receiver"/>
</dbReference>
<dbReference type="Gene3D" id="3.40.50.2300">
    <property type="match status" value="1"/>
</dbReference>
<dbReference type="RefSeq" id="WP_042577105.1">
    <property type="nucleotide sequence ID" value="NZ_JXQQ01000007.1"/>
</dbReference>
<proteinExistence type="predicted"/>
<evidence type="ECO:0000256" key="3">
    <source>
        <dbReference type="PROSITE-ProRule" id="PRU01091"/>
    </source>
</evidence>
<dbReference type="InterPro" id="IPR036388">
    <property type="entry name" value="WH-like_DNA-bd_sf"/>
</dbReference>
<feature type="domain" description="Response regulatory" evidence="4">
    <location>
        <begin position="2"/>
        <end position="116"/>
    </location>
</feature>
<dbReference type="AlphaFoldDB" id="A0A0D0MZE0"/>
<evidence type="ECO:0000256" key="2">
    <source>
        <dbReference type="PROSITE-ProRule" id="PRU00169"/>
    </source>
</evidence>
<evidence type="ECO:0000259" key="5">
    <source>
        <dbReference type="PROSITE" id="PS51755"/>
    </source>
</evidence>
<dbReference type="GO" id="GO:0032993">
    <property type="term" value="C:protein-DNA complex"/>
    <property type="evidence" value="ECO:0007669"/>
    <property type="project" value="TreeGrafter"/>
</dbReference>
<dbReference type="CDD" id="cd00383">
    <property type="entry name" value="trans_reg_C"/>
    <property type="match status" value="1"/>
</dbReference>
<dbReference type="PROSITE" id="PS50110">
    <property type="entry name" value="RESPONSE_REGULATORY"/>
    <property type="match status" value="1"/>
</dbReference>
<reference evidence="6 7" key="1">
    <citation type="submission" date="2014-12" db="EMBL/GenBank/DDBJ databases">
        <title>16Stimator: statistical estimation of ribosomal gene copy numbers from draft genome assemblies.</title>
        <authorList>
            <person name="Perisin M.A."/>
            <person name="Vetter M."/>
            <person name="Gilbert J.A."/>
            <person name="Bergelson J."/>
        </authorList>
    </citation>
    <scope>NUCLEOTIDE SEQUENCE [LARGE SCALE GENOMIC DNA]</scope>
    <source>
        <strain evidence="6 7">MEDvA23</strain>
    </source>
</reference>
<dbReference type="Pfam" id="PF00486">
    <property type="entry name" value="Trans_reg_C"/>
    <property type="match status" value="1"/>
</dbReference>
<dbReference type="SMART" id="SM00448">
    <property type="entry name" value="REC"/>
    <property type="match status" value="1"/>
</dbReference>
<dbReference type="PANTHER" id="PTHR48111">
    <property type="entry name" value="REGULATOR OF RPOS"/>
    <property type="match status" value="1"/>
</dbReference>
<organism evidence="6 7">
    <name type="scientific">Variovorax paradoxus</name>
    <dbReference type="NCBI Taxonomy" id="34073"/>
    <lineage>
        <taxon>Bacteria</taxon>
        <taxon>Pseudomonadati</taxon>
        <taxon>Pseudomonadota</taxon>
        <taxon>Betaproteobacteria</taxon>
        <taxon>Burkholderiales</taxon>
        <taxon>Comamonadaceae</taxon>
        <taxon>Variovorax</taxon>
    </lineage>
</organism>
<evidence type="ECO:0000256" key="1">
    <source>
        <dbReference type="ARBA" id="ARBA00023125"/>
    </source>
</evidence>
<evidence type="ECO:0000259" key="4">
    <source>
        <dbReference type="PROSITE" id="PS50110"/>
    </source>
</evidence>
<accession>A0A0D0MZE0</accession>
<dbReference type="GO" id="GO:0000976">
    <property type="term" value="F:transcription cis-regulatory region binding"/>
    <property type="evidence" value="ECO:0007669"/>
    <property type="project" value="TreeGrafter"/>
</dbReference>
<dbReference type="EMBL" id="JXQQ01000007">
    <property type="protein sequence ID" value="KIQ36204.1"/>
    <property type="molecule type" value="Genomic_DNA"/>
</dbReference>
<dbReference type="InterPro" id="IPR001867">
    <property type="entry name" value="OmpR/PhoB-type_DNA-bd"/>
</dbReference>
<keyword evidence="2" id="KW-0597">Phosphoprotein</keyword>
<dbReference type="GO" id="GO:0005829">
    <property type="term" value="C:cytosol"/>
    <property type="evidence" value="ECO:0007669"/>
    <property type="project" value="TreeGrafter"/>
</dbReference>
<keyword evidence="1 3" id="KW-0238">DNA-binding</keyword>
<dbReference type="OrthoDB" id="9802426at2"/>
<dbReference type="InterPro" id="IPR011006">
    <property type="entry name" value="CheY-like_superfamily"/>
</dbReference>
<feature type="DNA-binding region" description="OmpR/PhoB-type" evidence="3">
    <location>
        <begin position="124"/>
        <end position="222"/>
    </location>
</feature>
<sequence length="226" mass="24843">MRVLLVEDEPDLADALAAALRRHRMVVDVAGSLRAAEYAALDAAYDVILLDRGLPDGDGLALLDMLGHTEPRAAVVMLSGMGAIADRVAGLDRGADDYLSKPFALDELLARMRAVVRRPGTRKPRTLQLGRLRFDTDMRHAFVNDTPLALPRRELLALEVLLRNKRCTVLRSALLARVYEEGNDPKSNSLDANLSRLRSRLDDADAGVEIHAIRGVGYLLREARAC</sequence>
<feature type="domain" description="OmpR/PhoB-type" evidence="5">
    <location>
        <begin position="124"/>
        <end position="222"/>
    </location>
</feature>